<reference evidence="1 2" key="1">
    <citation type="submission" date="2016-06" db="EMBL/GenBank/DDBJ databases">
        <title>Draft genome of Moraxella nonliquefaciens CCUG 60284.</title>
        <authorList>
            <person name="Salva-Serra F."/>
            <person name="Engstrom-Jakobsson H."/>
            <person name="Thorell K."/>
            <person name="Gonzales-Siles L."/>
            <person name="Karlsson R."/>
            <person name="Boulund F."/>
            <person name="Engstrand L."/>
            <person name="Kristiansson E."/>
            <person name="Moore E."/>
        </authorList>
    </citation>
    <scope>NUCLEOTIDE SEQUENCE [LARGE SCALE GENOMIC DNA]</scope>
    <source>
        <strain evidence="1 2">CCUG 60284</strain>
    </source>
</reference>
<dbReference type="RefSeq" id="WP_066891642.1">
    <property type="nucleotide sequence ID" value="NZ_LZDN01000002.1"/>
</dbReference>
<evidence type="ECO:0000313" key="2">
    <source>
        <dbReference type="Proteomes" id="UP000092671"/>
    </source>
</evidence>
<protein>
    <submittedName>
        <fullName evidence="1">Uncharacterized protein</fullName>
    </submittedName>
</protein>
<gene>
    <name evidence="1" type="ORF">A9Z60_05230</name>
</gene>
<name>A0A1B8PLW7_MORNO</name>
<sequence length="127" mass="12782">MTVHYNTPITESSIKQADLSFAFDDAENLQAVVMTDKEMAETEGVFLPWVAGAGIGAVGGHFSYMSGAIASGTYNPYYHGASVLGGAGVGLLNPITSGAALLNGAAGVAAGAFAGHASTLGTNMNIR</sequence>
<evidence type="ECO:0000313" key="1">
    <source>
        <dbReference type="EMBL" id="OBX51969.1"/>
    </source>
</evidence>
<dbReference type="OrthoDB" id="6089at475"/>
<organism evidence="1 2">
    <name type="scientific">Moraxella nonliquefaciens</name>
    <dbReference type="NCBI Taxonomy" id="478"/>
    <lineage>
        <taxon>Bacteria</taxon>
        <taxon>Pseudomonadati</taxon>
        <taxon>Pseudomonadota</taxon>
        <taxon>Gammaproteobacteria</taxon>
        <taxon>Moraxellales</taxon>
        <taxon>Moraxellaceae</taxon>
        <taxon>Moraxella</taxon>
    </lineage>
</organism>
<dbReference type="Proteomes" id="UP000092671">
    <property type="component" value="Unassembled WGS sequence"/>
</dbReference>
<dbReference type="EMBL" id="LZDN01000002">
    <property type="protein sequence ID" value="OBX51969.1"/>
    <property type="molecule type" value="Genomic_DNA"/>
</dbReference>
<comment type="caution">
    <text evidence="1">The sequence shown here is derived from an EMBL/GenBank/DDBJ whole genome shotgun (WGS) entry which is preliminary data.</text>
</comment>
<accession>A0A1B8PLW7</accession>
<proteinExistence type="predicted"/>
<dbReference type="AlphaFoldDB" id="A0A1B8PLW7"/>